<proteinExistence type="predicted"/>
<sequence>MPRWGVIVVEDGGQGWSTANVLAEYEAATRAEAEELAKPYIRAYTPRHPMTPKRNRLYRTADGWLLLGEGSFQKQYPYHFRVCELEWDSADVPVEDRRR</sequence>
<reference evidence="1 2" key="1">
    <citation type="journal article" date="2019" name="Int. J. Syst. Evol. Microbiol.">
        <title>The Global Catalogue of Microorganisms (GCM) 10K type strain sequencing project: providing services to taxonomists for standard genome sequencing and annotation.</title>
        <authorList>
            <consortium name="The Broad Institute Genomics Platform"/>
            <consortium name="The Broad Institute Genome Sequencing Center for Infectious Disease"/>
            <person name="Wu L."/>
            <person name="Ma J."/>
        </authorList>
    </citation>
    <scope>NUCLEOTIDE SEQUENCE [LARGE SCALE GENOMIC DNA]</scope>
    <source>
        <strain evidence="1 2">JCM 15478</strain>
    </source>
</reference>
<protein>
    <recommendedName>
        <fullName evidence="3">Integrase</fullName>
    </recommendedName>
</protein>
<name>A0ABN2WHN5_9ACTN</name>
<evidence type="ECO:0008006" key="3">
    <source>
        <dbReference type="Google" id="ProtNLM"/>
    </source>
</evidence>
<dbReference type="RefSeq" id="WP_344532362.1">
    <property type="nucleotide sequence ID" value="NZ_BAAAPE010000014.1"/>
</dbReference>
<gene>
    <name evidence="1" type="ORF">GCM10009801_58560</name>
</gene>
<accession>A0ABN2WHN5</accession>
<comment type="caution">
    <text evidence="1">The sequence shown here is derived from an EMBL/GenBank/DDBJ whole genome shotgun (WGS) entry which is preliminary data.</text>
</comment>
<evidence type="ECO:0000313" key="1">
    <source>
        <dbReference type="EMBL" id="GAA2092148.1"/>
    </source>
</evidence>
<organism evidence="1 2">
    <name type="scientific">Streptomyces albiaxialis</name>
    <dbReference type="NCBI Taxonomy" id="329523"/>
    <lineage>
        <taxon>Bacteria</taxon>
        <taxon>Bacillati</taxon>
        <taxon>Actinomycetota</taxon>
        <taxon>Actinomycetes</taxon>
        <taxon>Kitasatosporales</taxon>
        <taxon>Streptomycetaceae</taxon>
        <taxon>Streptomyces</taxon>
    </lineage>
</organism>
<dbReference type="Proteomes" id="UP001500016">
    <property type="component" value="Unassembled WGS sequence"/>
</dbReference>
<evidence type="ECO:0000313" key="2">
    <source>
        <dbReference type="Proteomes" id="UP001500016"/>
    </source>
</evidence>
<dbReference type="EMBL" id="BAAAPE010000014">
    <property type="protein sequence ID" value="GAA2092148.1"/>
    <property type="molecule type" value="Genomic_DNA"/>
</dbReference>
<keyword evidence="2" id="KW-1185">Reference proteome</keyword>